<dbReference type="STRING" id="188477.A0A3S1A9E1"/>
<protein>
    <submittedName>
        <fullName evidence="1">Uncharacterized protein</fullName>
    </submittedName>
</protein>
<keyword evidence="2" id="KW-1185">Reference proteome</keyword>
<dbReference type="EMBL" id="RQTK01000153">
    <property type="protein sequence ID" value="RUS86014.1"/>
    <property type="molecule type" value="Genomic_DNA"/>
</dbReference>
<evidence type="ECO:0000313" key="1">
    <source>
        <dbReference type="EMBL" id="RUS86014.1"/>
    </source>
</evidence>
<organism evidence="1 2">
    <name type="scientific">Elysia chlorotica</name>
    <name type="common">Eastern emerald elysia</name>
    <name type="synonym">Sea slug</name>
    <dbReference type="NCBI Taxonomy" id="188477"/>
    <lineage>
        <taxon>Eukaryota</taxon>
        <taxon>Metazoa</taxon>
        <taxon>Spiralia</taxon>
        <taxon>Lophotrochozoa</taxon>
        <taxon>Mollusca</taxon>
        <taxon>Gastropoda</taxon>
        <taxon>Heterobranchia</taxon>
        <taxon>Euthyneura</taxon>
        <taxon>Panpulmonata</taxon>
        <taxon>Sacoglossa</taxon>
        <taxon>Placobranchoidea</taxon>
        <taxon>Plakobranchidae</taxon>
        <taxon>Elysia</taxon>
    </lineage>
</organism>
<accession>A0A3S1A9E1</accession>
<sequence>CQTRLVNNKLLDIADYKDLGDITFEFFKEKIDEDFTSAEQVLMERWYPAALAIFKKDKQVSNFDSAERKTAYLTSSSNLLTTLVKRLLVGCLDRYIQTFQAENHLLLPHLGMGLTLRDGEMTFYRGVEELEETVLYFVHRLGLTMQRIPTLQCALSGSKVVYMDTSIAPHIVDAACEKLRVRVQHYFKAATDVLDVY</sequence>
<dbReference type="Proteomes" id="UP000271974">
    <property type="component" value="Unassembled WGS sequence"/>
</dbReference>
<gene>
    <name evidence="1" type="ORF">EGW08_006226</name>
</gene>
<reference evidence="1 2" key="1">
    <citation type="submission" date="2019-01" db="EMBL/GenBank/DDBJ databases">
        <title>A draft genome assembly of the solar-powered sea slug Elysia chlorotica.</title>
        <authorList>
            <person name="Cai H."/>
            <person name="Li Q."/>
            <person name="Fang X."/>
            <person name="Li J."/>
            <person name="Curtis N.E."/>
            <person name="Altenburger A."/>
            <person name="Shibata T."/>
            <person name="Feng M."/>
            <person name="Maeda T."/>
            <person name="Schwartz J.A."/>
            <person name="Shigenobu S."/>
            <person name="Lundholm N."/>
            <person name="Nishiyama T."/>
            <person name="Yang H."/>
            <person name="Hasebe M."/>
            <person name="Li S."/>
            <person name="Pierce S.K."/>
            <person name="Wang J."/>
        </authorList>
    </citation>
    <scope>NUCLEOTIDE SEQUENCE [LARGE SCALE GENOMIC DNA]</scope>
    <source>
        <strain evidence="1">EC2010</strain>
        <tissue evidence="1">Whole organism of an adult</tissue>
    </source>
</reference>
<proteinExistence type="predicted"/>
<feature type="non-terminal residue" evidence="1">
    <location>
        <position position="197"/>
    </location>
</feature>
<evidence type="ECO:0000313" key="2">
    <source>
        <dbReference type="Proteomes" id="UP000271974"/>
    </source>
</evidence>
<feature type="non-terminal residue" evidence="1">
    <location>
        <position position="1"/>
    </location>
</feature>
<name>A0A3S1A9E1_ELYCH</name>
<comment type="caution">
    <text evidence="1">The sequence shown here is derived from an EMBL/GenBank/DDBJ whole genome shotgun (WGS) entry which is preliminary data.</text>
</comment>
<dbReference type="AlphaFoldDB" id="A0A3S1A9E1"/>
<dbReference type="OrthoDB" id="5593012at2759"/>